<proteinExistence type="predicted"/>
<dbReference type="AlphaFoldDB" id="A0A454D0J6"/>
<sequence>SLSMVIINLGQLLRYNQVYKLLERVLDHITEHQER</sequence>
<evidence type="ECO:0000313" key="1">
    <source>
        <dbReference type="EMBL" id="EKM32193.1"/>
    </source>
</evidence>
<protein>
    <submittedName>
        <fullName evidence="1">Uncharacterized protein</fullName>
    </submittedName>
</protein>
<feature type="non-terminal residue" evidence="1">
    <location>
        <position position="1"/>
    </location>
</feature>
<dbReference type="EMBL" id="AJSR01000845">
    <property type="protein sequence ID" value="EKM32193.1"/>
    <property type="molecule type" value="Genomic_DNA"/>
</dbReference>
<evidence type="ECO:0000313" key="2">
    <source>
        <dbReference type="Proteomes" id="UP000008367"/>
    </source>
</evidence>
<gene>
    <name evidence="1" type="ORF">VCHENC02_2224B</name>
</gene>
<organism evidence="1 2">
    <name type="scientific">Vibrio harveyi</name>
    <name type="common">Beneckea harveyi</name>
    <dbReference type="NCBI Taxonomy" id="669"/>
    <lineage>
        <taxon>Bacteria</taxon>
        <taxon>Pseudomonadati</taxon>
        <taxon>Pseudomonadota</taxon>
        <taxon>Gammaproteobacteria</taxon>
        <taxon>Vibrionales</taxon>
        <taxon>Vibrionaceae</taxon>
        <taxon>Vibrio</taxon>
    </lineage>
</organism>
<comment type="caution">
    <text evidence="1">The sequence shown here is derived from an EMBL/GenBank/DDBJ whole genome shotgun (WGS) entry which is preliminary data.</text>
</comment>
<name>A0A454D0J6_VIBHA</name>
<reference evidence="1 2" key="1">
    <citation type="submission" date="2012-10" db="EMBL/GenBank/DDBJ databases">
        <title>Genome sequence of Vibrio Cholerae HENC-02.</title>
        <authorList>
            <person name="Eppinger M."/>
            <person name="Hasan N.A."/>
            <person name="Sengamalay N."/>
            <person name="Hine E."/>
            <person name="Su Q."/>
            <person name="Daugherty S.C."/>
            <person name="Young S."/>
            <person name="Sadzewicz L."/>
            <person name="Tallon L."/>
            <person name="Cebula T.A."/>
            <person name="Ravel J."/>
            <person name="Colwell R.R."/>
        </authorList>
    </citation>
    <scope>NUCLEOTIDE SEQUENCE [LARGE SCALE GENOMIC DNA]</scope>
    <source>
        <strain evidence="1 2">HENC-02</strain>
    </source>
</reference>
<dbReference type="Proteomes" id="UP000008367">
    <property type="component" value="Unassembled WGS sequence"/>
</dbReference>
<accession>A0A454D0J6</accession>